<feature type="region of interest" description="Disordered" evidence="1">
    <location>
        <begin position="1"/>
        <end position="50"/>
    </location>
</feature>
<name>A0A1Q9EP37_SYMMI</name>
<protein>
    <submittedName>
        <fullName evidence="2">Uncharacterized protein</fullName>
    </submittedName>
</protein>
<feature type="compositionally biased region" description="Acidic residues" evidence="1">
    <location>
        <begin position="16"/>
        <end position="39"/>
    </location>
</feature>
<dbReference type="AlphaFoldDB" id="A0A1Q9EP37"/>
<feature type="compositionally biased region" description="Basic and acidic residues" evidence="1">
    <location>
        <begin position="1"/>
        <end position="15"/>
    </location>
</feature>
<evidence type="ECO:0000256" key="1">
    <source>
        <dbReference type="SAM" id="MobiDB-lite"/>
    </source>
</evidence>
<evidence type="ECO:0000313" key="2">
    <source>
        <dbReference type="EMBL" id="OLQ09206.1"/>
    </source>
</evidence>
<reference evidence="2 3" key="1">
    <citation type="submission" date="2016-02" db="EMBL/GenBank/DDBJ databases">
        <title>Genome analysis of coral dinoflagellate symbionts highlights evolutionary adaptations to a symbiotic lifestyle.</title>
        <authorList>
            <person name="Aranda M."/>
            <person name="Li Y."/>
            <person name="Liew Y.J."/>
            <person name="Baumgarten S."/>
            <person name="Simakov O."/>
            <person name="Wilson M."/>
            <person name="Piel J."/>
            <person name="Ashoor H."/>
            <person name="Bougouffa S."/>
            <person name="Bajic V.B."/>
            <person name="Ryu T."/>
            <person name="Ravasi T."/>
            <person name="Bayer T."/>
            <person name="Micklem G."/>
            <person name="Kim H."/>
            <person name="Bhak J."/>
            <person name="Lajeunesse T.C."/>
            <person name="Voolstra C.R."/>
        </authorList>
    </citation>
    <scope>NUCLEOTIDE SEQUENCE [LARGE SCALE GENOMIC DNA]</scope>
    <source>
        <strain evidence="2 3">CCMP2467</strain>
    </source>
</reference>
<gene>
    <name evidence="2" type="ORF">AK812_SmicGene7231</name>
</gene>
<comment type="caution">
    <text evidence="2">The sequence shown here is derived from an EMBL/GenBank/DDBJ whole genome shotgun (WGS) entry which is preliminary data.</text>
</comment>
<accession>A0A1Q9EP37</accession>
<organism evidence="2 3">
    <name type="scientific">Symbiodinium microadriaticum</name>
    <name type="common">Dinoflagellate</name>
    <name type="synonym">Zooxanthella microadriatica</name>
    <dbReference type="NCBI Taxonomy" id="2951"/>
    <lineage>
        <taxon>Eukaryota</taxon>
        <taxon>Sar</taxon>
        <taxon>Alveolata</taxon>
        <taxon>Dinophyceae</taxon>
        <taxon>Suessiales</taxon>
        <taxon>Symbiodiniaceae</taxon>
        <taxon>Symbiodinium</taxon>
    </lineage>
</organism>
<dbReference type="EMBL" id="LSRX01000102">
    <property type="protein sequence ID" value="OLQ09206.1"/>
    <property type="molecule type" value="Genomic_DNA"/>
</dbReference>
<evidence type="ECO:0000313" key="3">
    <source>
        <dbReference type="Proteomes" id="UP000186817"/>
    </source>
</evidence>
<sequence length="126" mass="14075">MSEWNDATRGERPPVDELDEDDDADELDEDSLLGEDDKENEGSSNQTAGALMASMSMFHMAKQAKGQQAEAVYLLNPHQAARLLGYVELGLMGEEQHLAWFRYNKLVWQQLKEAGENIHNAGAVQI</sequence>
<dbReference type="Proteomes" id="UP000186817">
    <property type="component" value="Unassembled WGS sequence"/>
</dbReference>
<keyword evidence="3" id="KW-1185">Reference proteome</keyword>
<proteinExistence type="predicted"/>